<organism evidence="1">
    <name type="scientific">Lepeophtheirus salmonis</name>
    <name type="common">Salmon louse</name>
    <name type="synonym">Caligus salmonis</name>
    <dbReference type="NCBI Taxonomy" id="72036"/>
    <lineage>
        <taxon>Eukaryota</taxon>
        <taxon>Metazoa</taxon>
        <taxon>Ecdysozoa</taxon>
        <taxon>Arthropoda</taxon>
        <taxon>Crustacea</taxon>
        <taxon>Multicrustacea</taxon>
        <taxon>Hexanauplia</taxon>
        <taxon>Copepoda</taxon>
        <taxon>Siphonostomatoida</taxon>
        <taxon>Caligidae</taxon>
        <taxon>Lepeophtheirus</taxon>
    </lineage>
</organism>
<evidence type="ECO:0000313" key="1">
    <source>
        <dbReference type="EMBL" id="CDW28307.1"/>
    </source>
</evidence>
<sequence>LIVLSSSSSKHKIHSSRTFSISRREFKNFGLSFLRVGSVLALKNKTLYTLKSKFPFH</sequence>
<protein>
    <submittedName>
        <fullName evidence="1">Uncharacterized protein</fullName>
    </submittedName>
</protein>
<reference evidence="1" key="1">
    <citation type="submission" date="2014-05" db="EMBL/GenBank/DDBJ databases">
        <authorList>
            <person name="Chronopoulou M."/>
        </authorList>
    </citation>
    <scope>NUCLEOTIDE SEQUENCE</scope>
    <source>
        <tissue evidence="1">Whole organism</tissue>
    </source>
</reference>
<feature type="non-terminal residue" evidence="1">
    <location>
        <position position="1"/>
    </location>
</feature>
<dbReference type="AlphaFoldDB" id="A0A0K2TRL3"/>
<dbReference type="EMBL" id="HACA01010946">
    <property type="protein sequence ID" value="CDW28307.1"/>
    <property type="molecule type" value="Transcribed_RNA"/>
</dbReference>
<accession>A0A0K2TRL3</accession>
<proteinExistence type="predicted"/>
<name>A0A0K2TRL3_LEPSM</name>